<feature type="non-terminal residue" evidence="1">
    <location>
        <position position="76"/>
    </location>
</feature>
<dbReference type="AlphaFoldDB" id="A0A8S0Q7C0"/>
<evidence type="ECO:0000313" key="2">
    <source>
        <dbReference type="Proteomes" id="UP000594638"/>
    </source>
</evidence>
<accession>A0A8S0Q7C0</accession>
<proteinExistence type="predicted"/>
<name>A0A8S0Q7C0_OLEEU</name>
<protein>
    <submittedName>
        <fullName evidence="1">Uncharacterized protein</fullName>
    </submittedName>
</protein>
<dbReference type="Proteomes" id="UP000594638">
    <property type="component" value="Unassembled WGS sequence"/>
</dbReference>
<reference evidence="1 2" key="1">
    <citation type="submission" date="2019-12" db="EMBL/GenBank/DDBJ databases">
        <authorList>
            <person name="Alioto T."/>
            <person name="Alioto T."/>
            <person name="Gomez Garrido J."/>
        </authorList>
    </citation>
    <scope>NUCLEOTIDE SEQUENCE [LARGE SCALE GENOMIC DNA]</scope>
</reference>
<comment type="caution">
    <text evidence="1">The sequence shown here is derived from an EMBL/GenBank/DDBJ whole genome shotgun (WGS) entry which is preliminary data.</text>
</comment>
<sequence length="76" mass="8666">MFGLLQFKSHALSEFNSVGKSYSDWKVLQGIEAYLKILPTLMNALEISKKDHDYHQPDCIELKVIIDDTLPQQTNG</sequence>
<organism evidence="1 2">
    <name type="scientific">Olea europaea subsp. europaea</name>
    <dbReference type="NCBI Taxonomy" id="158383"/>
    <lineage>
        <taxon>Eukaryota</taxon>
        <taxon>Viridiplantae</taxon>
        <taxon>Streptophyta</taxon>
        <taxon>Embryophyta</taxon>
        <taxon>Tracheophyta</taxon>
        <taxon>Spermatophyta</taxon>
        <taxon>Magnoliopsida</taxon>
        <taxon>eudicotyledons</taxon>
        <taxon>Gunneridae</taxon>
        <taxon>Pentapetalae</taxon>
        <taxon>asterids</taxon>
        <taxon>lamiids</taxon>
        <taxon>Lamiales</taxon>
        <taxon>Oleaceae</taxon>
        <taxon>Oleeae</taxon>
        <taxon>Olea</taxon>
    </lineage>
</organism>
<keyword evidence="2" id="KW-1185">Reference proteome</keyword>
<dbReference type="EMBL" id="CACTIH010000475">
    <property type="protein sequence ID" value="CAA2960955.1"/>
    <property type="molecule type" value="Genomic_DNA"/>
</dbReference>
<dbReference type="OrthoDB" id="1694156at2759"/>
<evidence type="ECO:0000313" key="1">
    <source>
        <dbReference type="EMBL" id="CAA2960955.1"/>
    </source>
</evidence>
<gene>
    <name evidence="1" type="ORF">OLEA9_A096172</name>
</gene>